<keyword evidence="3" id="KW-1185">Reference proteome</keyword>
<dbReference type="AlphaFoldDB" id="A0A6B2H5I4"/>
<dbReference type="Pfam" id="PF07617">
    <property type="entry name" value="DUF1579"/>
    <property type="match status" value="1"/>
</dbReference>
<accession>A0A6B2H5I4</accession>
<protein>
    <submittedName>
        <fullName evidence="2">DUF1579 domain-containing protein</fullName>
    </submittedName>
</protein>
<dbReference type="EMBL" id="JAAEAA010000001">
    <property type="protein sequence ID" value="NDK54314.1"/>
    <property type="molecule type" value="Genomic_DNA"/>
</dbReference>
<proteinExistence type="predicted"/>
<organism evidence="2 3">
    <name type="scientific">Pontibacter fetidus</name>
    <dbReference type="NCBI Taxonomy" id="2700082"/>
    <lineage>
        <taxon>Bacteria</taxon>
        <taxon>Pseudomonadati</taxon>
        <taxon>Bacteroidota</taxon>
        <taxon>Cytophagia</taxon>
        <taxon>Cytophagales</taxon>
        <taxon>Hymenobacteraceae</taxon>
        <taxon>Pontibacter</taxon>
    </lineage>
</organism>
<reference evidence="2 3" key="1">
    <citation type="submission" date="2020-01" db="EMBL/GenBank/DDBJ databases">
        <authorList>
            <person name="Kim M.K."/>
        </authorList>
    </citation>
    <scope>NUCLEOTIDE SEQUENCE [LARGE SCALE GENOMIC DNA]</scope>
    <source>
        <strain evidence="2 3">BT213</strain>
    </source>
</reference>
<sequence length="172" mass="19605">MKNLFIILAFLLVCLSTQAQQSVQKKPSADLLQFFAGKWTGEGKFFNDKPITANLEFTVALDSSWLKLEHVDVTPNTYKATSMWGNDPQTGEYVAYVFDNYGGHRKFNAEGWANGKLILTTQQPNPKGGILWQHFIYEKLTTDSFKMTYEVSKDGTAWRMVDYLIFRKAGKV</sequence>
<dbReference type="InterPro" id="IPR011473">
    <property type="entry name" value="DUF1579"/>
</dbReference>
<name>A0A6B2H5I4_9BACT</name>
<gene>
    <name evidence="2" type="ORF">GWO68_00145</name>
</gene>
<dbReference type="Proteomes" id="UP000478546">
    <property type="component" value="Unassembled WGS sequence"/>
</dbReference>
<evidence type="ECO:0000256" key="1">
    <source>
        <dbReference type="SAM" id="SignalP"/>
    </source>
</evidence>
<comment type="caution">
    <text evidence="2">The sequence shown here is derived from an EMBL/GenBank/DDBJ whole genome shotgun (WGS) entry which is preliminary data.</text>
</comment>
<keyword evidence="1" id="KW-0732">Signal</keyword>
<dbReference type="RefSeq" id="WP_162344376.1">
    <property type="nucleotide sequence ID" value="NZ_JAAEAA010000001.1"/>
</dbReference>
<feature type="signal peptide" evidence="1">
    <location>
        <begin position="1"/>
        <end position="19"/>
    </location>
</feature>
<evidence type="ECO:0000313" key="2">
    <source>
        <dbReference type="EMBL" id="NDK54314.1"/>
    </source>
</evidence>
<feature type="chain" id="PRO_5025415303" evidence="1">
    <location>
        <begin position="20"/>
        <end position="172"/>
    </location>
</feature>
<evidence type="ECO:0000313" key="3">
    <source>
        <dbReference type="Proteomes" id="UP000478546"/>
    </source>
</evidence>